<evidence type="ECO:0000256" key="1">
    <source>
        <dbReference type="ARBA" id="ARBA00001917"/>
    </source>
</evidence>
<dbReference type="GO" id="GO:0010181">
    <property type="term" value="F:FMN binding"/>
    <property type="evidence" value="ECO:0007669"/>
    <property type="project" value="InterPro"/>
</dbReference>
<protein>
    <submittedName>
        <fullName evidence="12">NADH oxidase</fullName>
        <ecNumber evidence="12">1.-.-.-</ecNumber>
    </submittedName>
</protein>
<dbReference type="EC" id="1.-.-.-" evidence="12"/>
<gene>
    <name evidence="12" type="ORF">NCTC1935_02217</name>
</gene>
<evidence type="ECO:0000256" key="9">
    <source>
        <dbReference type="ARBA" id="ARBA00023014"/>
    </source>
</evidence>
<feature type="domain" description="FAD/NAD(P)-binding" evidence="11">
    <location>
        <begin position="396"/>
        <end position="660"/>
    </location>
</feature>
<dbReference type="Gene3D" id="3.40.50.720">
    <property type="entry name" value="NAD(P)-binding Rossmann-like Domain"/>
    <property type="match status" value="1"/>
</dbReference>
<dbReference type="GO" id="GO:0051536">
    <property type="term" value="F:iron-sulfur cluster binding"/>
    <property type="evidence" value="ECO:0007669"/>
    <property type="project" value="UniProtKB-KW"/>
</dbReference>
<evidence type="ECO:0000259" key="11">
    <source>
        <dbReference type="Pfam" id="PF07992"/>
    </source>
</evidence>
<feature type="domain" description="NADH:flavin oxidoreductase/NADH oxidase N-terminal" evidence="10">
    <location>
        <begin position="11"/>
        <end position="345"/>
    </location>
</feature>
<keyword evidence="8" id="KW-0408">Iron</keyword>
<evidence type="ECO:0000256" key="6">
    <source>
        <dbReference type="ARBA" id="ARBA00022723"/>
    </source>
</evidence>
<dbReference type="InterPro" id="IPR013785">
    <property type="entry name" value="Aldolase_TIM"/>
</dbReference>
<dbReference type="Pfam" id="PF07992">
    <property type="entry name" value="Pyr_redox_2"/>
    <property type="match status" value="1"/>
</dbReference>
<dbReference type="InterPro" id="IPR001155">
    <property type="entry name" value="OxRdtase_FMN_N"/>
</dbReference>
<keyword evidence="6" id="KW-0479">Metal-binding</keyword>
<accession>A0A449GZR3</accession>
<dbReference type="PRINTS" id="PR00368">
    <property type="entry name" value="FADPNR"/>
</dbReference>
<dbReference type="InterPro" id="IPR051793">
    <property type="entry name" value="NADH:flavin_oxidoreductase"/>
</dbReference>
<sequence length="694" mass="75127">MCSSVTSYPLLFSPLDVGPVRVRNRIVQTTHTKGYGADGTDSQRTIDYFVERAKGGCGLLFTDAHLVHPTSTVGMTRKTWGFLPRTREIDRRLTDAVHQHGAKVFTQLVHNGLNASADAADDLRVTWGPSAVKSPLYGETPKEMEAQDIQEVIEWWARSAENCREAGFDGVEIHVGHGYLLHQFWSPLYNHRTDAYGGSWDNRTRLTREVIAEIRRRTGDDWAVGVRLTATDHVPGGISVADAARFAAELECDGQTDFINVTAGDYFDFSLQNRASDFPDGYNVEAAGTIKDALSQLPVFVVGGINDPAHAESVLAAGRADAVAMTRAILADPELPNKAREGRESEIVRCIRGNQGCMSRLLKGFPAGCTVNPAAGRERKLGAGTLRAATTPGRWLVIGAGPAGLRASTTLARRGHRVELAERGSRVGGQVNLILRTPGRSTFSRVIDDLERAAHRAGVTICCEREVTVDQVVAGGYDGVVVATGARPSRSGYSVANPTATGVPGLESAHVLTVWDVLGDGVAGSQVMVLDDEGSRYSAGAVEVLLDRGHQVELVTPLPSLFPATALTLDMSPLYQRILGKGLTYRLNAWAARVDGTAVDLVELYTGAVHTRLDIDTIVLATGRVAADELYLELKQTVPNVHRIGDCVAPRKIDHAIYEGELAGRELWDTDQRYIYDGDLERARLGSPETGMPY</sequence>
<evidence type="ECO:0000256" key="7">
    <source>
        <dbReference type="ARBA" id="ARBA00023002"/>
    </source>
</evidence>
<dbReference type="SUPFAM" id="SSF51395">
    <property type="entry name" value="FMN-linked oxidoreductases"/>
    <property type="match status" value="1"/>
</dbReference>
<dbReference type="Gene3D" id="3.20.20.70">
    <property type="entry name" value="Aldolase class I"/>
    <property type="match status" value="1"/>
</dbReference>
<evidence type="ECO:0000256" key="4">
    <source>
        <dbReference type="ARBA" id="ARBA00022630"/>
    </source>
</evidence>
<dbReference type="Gene3D" id="3.50.50.60">
    <property type="entry name" value="FAD/NAD(P)-binding domain"/>
    <property type="match status" value="1"/>
</dbReference>
<proteinExistence type="inferred from homology"/>
<keyword evidence="4" id="KW-0285">Flavoprotein</keyword>
<comment type="similarity">
    <text evidence="3">In the N-terminal section; belongs to the NADH:flavin oxidoreductase/NADH oxidase family.</text>
</comment>
<comment type="cofactor">
    <cofactor evidence="1">
        <name>FMN</name>
        <dbReference type="ChEBI" id="CHEBI:58210"/>
    </cofactor>
</comment>
<name>A0A449GZR3_NOCFR</name>
<evidence type="ECO:0000259" key="10">
    <source>
        <dbReference type="Pfam" id="PF00724"/>
    </source>
</evidence>
<keyword evidence="5" id="KW-0288">FMN</keyword>
<dbReference type="PANTHER" id="PTHR42917:SF2">
    <property type="entry name" value="2,4-DIENOYL-COA REDUCTASE [(2E)-ENOYL-COA-PRODUCING]"/>
    <property type="match status" value="1"/>
</dbReference>
<keyword evidence="7 12" id="KW-0560">Oxidoreductase</keyword>
<evidence type="ECO:0000313" key="12">
    <source>
        <dbReference type="EMBL" id="VFA84388.1"/>
    </source>
</evidence>
<organism evidence="12">
    <name type="scientific">Nocardia farcinica</name>
    <dbReference type="NCBI Taxonomy" id="37329"/>
    <lineage>
        <taxon>Bacteria</taxon>
        <taxon>Bacillati</taxon>
        <taxon>Actinomycetota</taxon>
        <taxon>Actinomycetes</taxon>
        <taxon>Mycobacteriales</taxon>
        <taxon>Nocardiaceae</taxon>
        <taxon>Nocardia</taxon>
    </lineage>
</organism>
<dbReference type="Pfam" id="PF00724">
    <property type="entry name" value="Oxidored_FMN"/>
    <property type="match status" value="1"/>
</dbReference>
<dbReference type="GO" id="GO:0016491">
    <property type="term" value="F:oxidoreductase activity"/>
    <property type="evidence" value="ECO:0007669"/>
    <property type="project" value="UniProtKB-KW"/>
</dbReference>
<evidence type="ECO:0000256" key="2">
    <source>
        <dbReference type="ARBA" id="ARBA00001966"/>
    </source>
</evidence>
<evidence type="ECO:0000256" key="5">
    <source>
        <dbReference type="ARBA" id="ARBA00022643"/>
    </source>
</evidence>
<dbReference type="SUPFAM" id="SSF51971">
    <property type="entry name" value="Nucleotide-binding domain"/>
    <property type="match status" value="1"/>
</dbReference>
<evidence type="ECO:0000256" key="8">
    <source>
        <dbReference type="ARBA" id="ARBA00023004"/>
    </source>
</evidence>
<dbReference type="EMBL" id="CAACYE010000005">
    <property type="protein sequence ID" value="VFA84388.1"/>
    <property type="molecule type" value="Genomic_DNA"/>
</dbReference>
<reference evidence="12" key="1">
    <citation type="submission" date="2019-02" db="EMBL/GenBank/DDBJ databases">
        <authorList>
            <consortium name="Pathogen Informatics"/>
        </authorList>
    </citation>
    <scope>NUCLEOTIDE SEQUENCE</scope>
    <source>
        <strain evidence="12">3012STDY6733949</strain>
    </source>
</reference>
<dbReference type="InterPro" id="IPR023753">
    <property type="entry name" value="FAD/NAD-binding_dom"/>
</dbReference>
<dbReference type="PANTHER" id="PTHR42917">
    <property type="entry name" value="2,4-DIENOYL-COA REDUCTASE"/>
    <property type="match status" value="1"/>
</dbReference>
<dbReference type="AlphaFoldDB" id="A0A449GZR3"/>
<keyword evidence="9" id="KW-0411">Iron-sulfur</keyword>
<dbReference type="GO" id="GO:0046872">
    <property type="term" value="F:metal ion binding"/>
    <property type="evidence" value="ECO:0007669"/>
    <property type="project" value="UniProtKB-KW"/>
</dbReference>
<comment type="cofactor">
    <cofactor evidence="2">
        <name>[4Fe-4S] cluster</name>
        <dbReference type="ChEBI" id="CHEBI:49883"/>
    </cofactor>
</comment>
<evidence type="ECO:0000256" key="3">
    <source>
        <dbReference type="ARBA" id="ARBA00011048"/>
    </source>
</evidence>
<dbReference type="InterPro" id="IPR036188">
    <property type="entry name" value="FAD/NAD-bd_sf"/>
</dbReference>